<dbReference type="AlphaFoldDB" id="A0A3D8M375"/>
<dbReference type="Proteomes" id="UP000256561">
    <property type="component" value="Unassembled WGS sequence"/>
</dbReference>
<evidence type="ECO:0000313" key="3">
    <source>
        <dbReference type="Proteomes" id="UP000256561"/>
    </source>
</evidence>
<organism evidence="2 3">
    <name type="scientific">Alteromonas aestuariivivens</name>
    <dbReference type="NCBI Taxonomy" id="1938339"/>
    <lineage>
        <taxon>Bacteria</taxon>
        <taxon>Pseudomonadati</taxon>
        <taxon>Pseudomonadota</taxon>
        <taxon>Gammaproteobacteria</taxon>
        <taxon>Alteromonadales</taxon>
        <taxon>Alteromonadaceae</taxon>
        <taxon>Alteromonas/Salinimonas group</taxon>
        <taxon>Alteromonas</taxon>
    </lineage>
</organism>
<reference evidence="3" key="1">
    <citation type="submission" date="2018-08" db="EMBL/GenBank/DDBJ databases">
        <authorList>
            <person name="Zhang J."/>
            <person name="Du Z.-J."/>
        </authorList>
    </citation>
    <scope>NUCLEOTIDE SEQUENCE [LARGE SCALE GENOMIC DNA]</scope>
    <source>
        <strain evidence="3">KCTC 52655</strain>
    </source>
</reference>
<proteinExistence type="predicted"/>
<gene>
    <name evidence="2" type="ORF">DXV75_16075</name>
</gene>
<protein>
    <submittedName>
        <fullName evidence="2">Porin</fullName>
    </submittedName>
</protein>
<feature type="signal peptide" evidence="1">
    <location>
        <begin position="1"/>
        <end position="27"/>
    </location>
</feature>
<dbReference type="InterPro" id="IPR045748">
    <property type="entry name" value="DcaP"/>
</dbReference>
<comment type="caution">
    <text evidence="2">The sequence shown here is derived from an EMBL/GenBank/DDBJ whole genome shotgun (WGS) entry which is preliminary data.</text>
</comment>
<dbReference type="RefSeq" id="WP_115594449.1">
    <property type="nucleotide sequence ID" value="NZ_QRHA01000015.1"/>
</dbReference>
<keyword evidence="1" id="KW-0732">Signal</keyword>
<dbReference type="Pfam" id="PF19577">
    <property type="entry name" value="DcaP"/>
    <property type="match status" value="1"/>
</dbReference>
<feature type="chain" id="PRO_5017788408" evidence="1">
    <location>
        <begin position="28"/>
        <end position="389"/>
    </location>
</feature>
<name>A0A3D8M375_9ALTE</name>
<evidence type="ECO:0000313" key="2">
    <source>
        <dbReference type="EMBL" id="RDV24078.1"/>
    </source>
</evidence>
<sequence length="389" mass="42090">MKNTLKKTSLALALPVIGISATSTAFAANLAGTDVQFSGYVKADAIVSNYSDGTLSSGSIGRDFYIPSLTPVGGEDEGTQFDAHIRQSRFRFTTTTPTEEGDTVKGVFEMDFMVTAGGDERISNSYVPRVRHAFLQYKNWLVGQTWTTFMDVATLPESLDFIGVTDGTVFGRQTMVRYANNGFEIALENPESTITPYEGGSRIVADDNSVPDLIAAYTMKSSWGHIKVAGLVRQLSYDNGADIDSNETSYGIAITSKINFGAGDDLRVMFNTGAGLGRYTALNASNGAVINENGDLEAIDSYGYSIALRHVWSAKARTNIMFSALEVDNDVALTGETATSSTYSARINYLYSPTSSLTVGAEYTYANREIETGLDGDMSRFQFSAKYAF</sequence>
<accession>A0A3D8M375</accession>
<keyword evidence="3" id="KW-1185">Reference proteome</keyword>
<evidence type="ECO:0000256" key="1">
    <source>
        <dbReference type="SAM" id="SignalP"/>
    </source>
</evidence>
<dbReference type="EMBL" id="QRHA01000015">
    <property type="protein sequence ID" value="RDV24078.1"/>
    <property type="molecule type" value="Genomic_DNA"/>
</dbReference>
<dbReference type="SUPFAM" id="SSF56935">
    <property type="entry name" value="Porins"/>
    <property type="match status" value="1"/>
</dbReference>
<dbReference type="OrthoDB" id="190887at2"/>